<feature type="domain" description="Flavodoxin-like fold" evidence="7">
    <location>
        <begin position="5"/>
        <end position="202"/>
    </location>
</feature>
<dbReference type="InterPro" id="IPR029039">
    <property type="entry name" value="Flavoprotein-like_sf"/>
</dbReference>
<comment type="cofactor">
    <cofactor evidence="6">
        <name>FMN</name>
        <dbReference type="ChEBI" id="CHEBI:58210"/>
    </cofactor>
    <text evidence="6">Binds 1 FMN per subunit.</text>
</comment>
<feature type="binding site" evidence="6">
    <location>
        <begin position="18"/>
        <end position="20"/>
    </location>
    <ligand>
        <name>FMN</name>
        <dbReference type="ChEBI" id="CHEBI:58210"/>
    </ligand>
</feature>
<reference evidence="8 9" key="1">
    <citation type="submission" date="2018-06" db="EMBL/GenBank/DDBJ databases">
        <authorList>
            <consortium name="Pathogen Informatics"/>
            <person name="Doyle S."/>
        </authorList>
    </citation>
    <scope>NUCLEOTIDE SEQUENCE [LARGE SCALE GENOMIC DNA]</scope>
    <source>
        <strain evidence="8 9">NCTC12151</strain>
    </source>
</reference>
<comment type="catalytic activity">
    <reaction evidence="5">
        <text>N,N-dimethyl-1,4-phenylenediamine + anthranilate + 2 NAD(+) = 2-(4-dimethylaminophenyl)diazenylbenzoate + 2 NADH + 2 H(+)</text>
        <dbReference type="Rhea" id="RHEA:55872"/>
        <dbReference type="ChEBI" id="CHEBI:15378"/>
        <dbReference type="ChEBI" id="CHEBI:15783"/>
        <dbReference type="ChEBI" id="CHEBI:16567"/>
        <dbReference type="ChEBI" id="CHEBI:57540"/>
        <dbReference type="ChEBI" id="CHEBI:57945"/>
        <dbReference type="ChEBI" id="CHEBI:71579"/>
        <dbReference type="EC" id="1.7.1.17"/>
    </reaction>
    <physiologicalReaction direction="right-to-left" evidence="5">
        <dbReference type="Rhea" id="RHEA:55874"/>
    </physiologicalReaction>
</comment>
<sequence>MSPINILYIKCSPRREQSTSHSLGDNLLSRLTEQLGNRVSLVTRNLAEQLLPAVSPAYAESLLIPAELAQARFGEQLLHSDDLIKELQAANLVIIATPVHNFGLPAVLKNWIDHVVRNDVTFKSTETGKVGLLADRPVICAVTSGGAMFREPPIQPDFFRPYLRAVLEVIGIKDLHFVEATGMAFKTDSESFINSQIEVWEQENMARLISRLD</sequence>
<evidence type="ECO:0000313" key="8">
    <source>
        <dbReference type="EMBL" id="SQI40964.1"/>
    </source>
</evidence>
<comment type="subunit">
    <text evidence="6">Homodimer.</text>
</comment>
<keyword evidence="2 6" id="KW-0288">FMN</keyword>
<feature type="binding site" evidence="6">
    <location>
        <begin position="143"/>
        <end position="146"/>
    </location>
    <ligand>
        <name>FMN</name>
        <dbReference type="ChEBI" id="CHEBI:58210"/>
    </ligand>
</feature>
<dbReference type="InterPro" id="IPR003680">
    <property type="entry name" value="Flavodoxin_fold"/>
</dbReference>
<dbReference type="SUPFAM" id="SSF52218">
    <property type="entry name" value="Flavoproteins"/>
    <property type="match status" value="1"/>
</dbReference>
<proteinExistence type="inferred from homology"/>
<dbReference type="EMBL" id="LS483470">
    <property type="protein sequence ID" value="SQI40964.1"/>
    <property type="molecule type" value="Genomic_DNA"/>
</dbReference>
<evidence type="ECO:0000313" key="9">
    <source>
        <dbReference type="Proteomes" id="UP000249005"/>
    </source>
</evidence>
<dbReference type="Gene3D" id="3.40.50.360">
    <property type="match status" value="1"/>
</dbReference>
<feature type="binding site" evidence="6">
    <location>
        <position position="12"/>
    </location>
    <ligand>
        <name>FMN</name>
        <dbReference type="ChEBI" id="CHEBI:58210"/>
    </ligand>
</feature>
<dbReference type="Pfam" id="PF02525">
    <property type="entry name" value="Flavodoxin_2"/>
    <property type="match status" value="1"/>
</dbReference>
<dbReference type="Proteomes" id="UP000249005">
    <property type="component" value="Chromosome 1"/>
</dbReference>
<evidence type="ECO:0000256" key="3">
    <source>
        <dbReference type="ARBA" id="ARBA00023002"/>
    </source>
</evidence>
<evidence type="ECO:0000256" key="1">
    <source>
        <dbReference type="ARBA" id="ARBA00022630"/>
    </source>
</evidence>
<keyword evidence="4 6" id="KW-0520">NAD</keyword>
<dbReference type="GO" id="GO:0016652">
    <property type="term" value="F:oxidoreductase activity, acting on NAD(P)H as acceptor"/>
    <property type="evidence" value="ECO:0007669"/>
    <property type="project" value="UniProtKB-UniRule"/>
</dbReference>
<dbReference type="PANTHER" id="PTHR43741">
    <property type="entry name" value="FMN-DEPENDENT NADH-AZOREDUCTASE 1"/>
    <property type="match status" value="1"/>
</dbReference>
<dbReference type="InterPro" id="IPR050104">
    <property type="entry name" value="FMN-dep_NADH:Q_OxRdtase_AzoR1"/>
</dbReference>
<name>A0A2X4XWF6_9GAMM</name>
<comment type="function">
    <text evidence="6">Quinone reductase that provides resistance to thiol-specific stress caused by electrophilic quinones.</text>
</comment>
<evidence type="ECO:0000256" key="5">
    <source>
        <dbReference type="ARBA" id="ARBA00048542"/>
    </source>
</evidence>
<dbReference type="OrthoDB" id="9787136at2"/>
<dbReference type="PANTHER" id="PTHR43741:SF4">
    <property type="entry name" value="FMN-DEPENDENT NADH:QUINONE OXIDOREDUCTASE"/>
    <property type="match status" value="1"/>
</dbReference>
<dbReference type="InterPro" id="IPR023048">
    <property type="entry name" value="NADH:quinone_OxRdtase_FMN_depd"/>
</dbReference>
<evidence type="ECO:0000259" key="7">
    <source>
        <dbReference type="Pfam" id="PF02525"/>
    </source>
</evidence>
<dbReference type="RefSeq" id="WP_111740361.1">
    <property type="nucleotide sequence ID" value="NZ_LR698987.1"/>
</dbReference>
<comment type="function">
    <text evidence="6">Also exhibits azoreductase activity. Catalyzes the reductive cleavage of the azo bond in aromatic azo compounds to the corresponding amines.</text>
</comment>
<dbReference type="GO" id="GO:0009055">
    <property type="term" value="F:electron transfer activity"/>
    <property type="evidence" value="ECO:0007669"/>
    <property type="project" value="UniProtKB-UniRule"/>
</dbReference>
<dbReference type="HAMAP" id="MF_01216">
    <property type="entry name" value="Azoreductase_type1"/>
    <property type="match status" value="1"/>
</dbReference>
<gene>
    <name evidence="8" type="primary">azoR_2</name>
    <name evidence="6" type="synonym">azoR</name>
    <name evidence="8" type="ORF">NCTC12151_01835</name>
</gene>
<dbReference type="AlphaFoldDB" id="A0A2X4XWF6"/>
<evidence type="ECO:0000256" key="2">
    <source>
        <dbReference type="ARBA" id="ARBA00022643"/>
    </source>
</evidence>
<evidence type="ECO:0000256" key="4">
    <source>
        <dbReference type="ARBA" id="ARBA00023027"/>
    </source>
</evidence>
<accession>A0A2X4XWF6</accession>
<dbReference type="KEGG" id="lri:NCTC12151_01835"/>
<keyword evidence="3 6" id="KW-0560">Oxidoreductase</keyword>
<keyword evidence="1 6" id="KW-0285">Flavoprotein</keyword>
<comment type="caution">
    <text evidence="6">Lacks conserved residue(s) required for the propagation of feature annotation.</text>
</comment>
<protein>
    <recommendedName>
        <fullName evidence="6">FMN dependent NADH:quinone oxidoreductase</fullName>
        <ecNumber evidence="6">1.6.5.-</ecNumber>
    </recommendedName>
    <alternativeName>
        <fullName evidence="6">Azo-dye reductase</fullName>
    </alternativeName>
    <alternativeName>
        <fullName evidence="6">FMN-dependent NADH-azo compound oxidoreductase</fullName>
    </alternativeName>
    <alternativeName>
        <fullName evidence="6">FMN-dependent NADH-azoreductase</fullName>
        <ecNumber evidence="6">1.7.1.17</ecNumber>
    </alternativeName>
</protein>
<organism evidence="8 9">
    <name type="scientific">Leminorella richardii</name>
    <dbReference type="NCBI Taxonomy" id="158841"/>
    <lineage>
        <taxon>Bacteria</taxon>
        <taxon>Pseudomonadati</taxon>
        <taxon>Pseudomonadota</taxon>
        <taxon>Gammaproteobacteria</taxon>
        <taxon>Enterobacterales</taxon>
        <taxon>Budviciaceae</taxon>
        <taxon>Leminorella</taxon>
    </lineage>
</organism>
<dbReference type="GO" id="GO:0010181">
    <property type="term" value="F:FMN binding"/>
    <property type="evidence" value="ECO:0007669"/>
    <property type="project" value="UniProtKB-UniRule"/>
</dbReference>
<comment type="catalytic activity">
    <reaction evidence="6">
        <text>2 a quinone + NADH + H(+) = 2 a 1,4-benzosemiquinone + NAD(+)</text>
        <dbReference type="Rhea" id="RHEA:65952"/>
        <dbReference type="ChEBI" id="CHEBI:15378"/>
        <dbReference type="ChEBI" id="CHEBI:57540"/>
        <dbReference type="ChEBI" id="CHEBI:57945"/>
        <dbReference type="ChEBI" id="CHEBI:132124"/>
        <dbReference type="ChEBI" id="CHEBI:134225"/>
    </reaction>
</comment>
<comment type="similarity">
    <text evidence="6">Belongs to the azoreductase type 1 family.</text>
</comment>
<keyword evidence="9" id="KW-1185">Reference proteome</keyword>
<evidence type="ECO:0000256" key="6">
    <source>
        <dbReference type="HAMAP-Rule" id="MF_01216"/>
    </source>
</evidence>
<dbReference type="GO" id="GO:0016655">
    <property type="term" value="F:oxidoreductase activity, acting on NAD(P)H, quinone or similar compound as acceptor"/>
    <property type="evidence" value="ECO:0007669"/>
    <property type="project" value="InterPro"/>
</dbReference>
<dbReference type="EC" id="1.7.1.17" evidence="6"/>
<dbReference type="EC" id="1.6.5.-" evidence="6"/>